<keyword evidence="2" id="KW-0614">Plasmid</keyword>
<evidence type="ECO:0000256" key="1">
    <source>
        <dbReference type="SAM" id="MobiDB-lite"/>
    </source>
</evidence>
<evidence type="ECO:0000313" key="3">
    <source>
        <dbReference type="Proteomes" id="UP000019146"/>
    </source>
</evidence>
<sequence length="37" mass="3926">MRPAGLLRVLVVSTEGYAGGERQKQHAAHPAGRALAR</sequence>
<dbReference type="Proteomes" id="UP000019146">
    <property type="component" value="Plasmid unnamed"/>
</dbReference>
<geneLocation type="plasmid" evidence="3"/>
<protein>
    <submittedName>
        <fullName evidence="2">Uncharacterized protein</fullName>
    </submittedName>
</protein>
<dbReference type="AlphaFoldDB" id="A0A0P0RRV3"/>
<dbReference type="EMBL" id="CP012748">
    <property type="protein sequence ID" value="ALL71643.1"/>
    <property type="molecule type" value="Genomic_DNA"/>
</dbReference>
<accession>A0A0P0RRV3</accession>
<feature type="region of interest" description="Disordered" evidence="1">
    <location>
        <begin position="18"/>
        <end position="37"/>
    </location>
</feature>
<proteinExistence type="predicted"/>
<gene>
    <name evidence="2" type="ORF">K788_0007356</name>
</gene>
<organism evidence="2 3">
    <name type="scientific">Paraburkholderia caribensis MBA4</name>
    <dbReference type="NCBI Taxonomy" id="1323664"/>
    <lineage>
        <taxon>Bacteria</taxon>
        <taxon>Pseudomonadati</taxon>
        <taxon>Pseudomonadota</taxon>
        <taxon>Betaproteobacteria</taxon>
        <taxon>Burkholderiales</taxon>
        <taxon>Burkholderiaceae</taxon>
        <taxon>Paraburkholderia</taxon>
    </lineage>
</organism>
<reference evidence="2 3" key="1">
    <citation type="journal article" date="2014" name="Genome Announc.">
        <title>Draft Genome Sequence of the Haloacid-Degrading Burkholderia caribensis Strain MBA4.</title>
        <authorList>
            <person name="Pan Y."/>
            <person name="Kong K.F."/>
            <person name="Tsang J.S."/>
        </authorList>
    </citation>
    <scope>NUCLEOTIDE SEQUENCE [LARGE SCALE GENOMIC DNA]</scope>
    <source>
        <strain evidence="2 3">MBA4</strain>
        <plasmid evidence="3">Plasmid</plasmid>
    </source>
</reference>
<dbReference type="KEGG" id="bcai:K788_0007356"/>
<evidence type="ECO:0000313" key="2">
    <source>
        <dbReference type="EMBL" id="ALL71643.1"/>
    </source>
</evidence>
<name>A0A0P0RRV3_9BURK</name>